<name>A0A3D8R8X8_9EURO</name>
<comment type="similarity">
    <text evidence="1">Belongs to the GMC oxidoreductase family.</text>
</comment>
<accession>A0A3D8R8X8</accession>
<comment type="cofactor">
    <cofactor evidence="4">
        <name>FAD</name>
        <dbReference type="ChEBI" id="CHEBI:57692"/>
    </cofactor>
</comment>
<dbReference type="InterPro" id="IPR012132">
    <property type="entry name" value="GMC_OxRdtase"/>
</dbReference>
<comment type="caution">
    <text evidence="7">The sequence shown here is derived from an EMBL/GenBank/DDBJ whole genome shotgun (WGS) entry which is preliminary data.</text>
</comment>
<proteinExistence type="inferred from homology"/>
<dbReference type="InterPro" id="IPR036188">
    <property type="entry name" value="FAD/NAD-bd_sf"/>
</dbReference>
<feature type="active site" description="Proton donor" evidence="3">
    <location>
        <position position="549"/>
    </location>
</feature>
<dbReference type="SUPFAM" id="SSF54373">
    <property type="entry name" value="FAD-linked reductases, C-terminal domain"/>
    <property type="match status" value="1"/>
</dbReference>
<evidence type="ECO:0000259" key="6">
    <source>
        <dbReference type="PROSITE" id="PS00624"/>
    </source>
</evidence>
<dbReference type="PANTHER" id="PTHR11552">
    <property type="entry name" value="GLUCOSE-METHANOL-CHOLINE GMC OXIDOREDUCTASE"/>
    <property type="match status" value="1"/>
</dbReference>
<dbReference type="Proteomes" id="UP000256690">
    <property type="component" value="Unassembled WGS sequence"/>
</dbReference>
<dbReference type="GO" id="GO:0044550">
    <property type="term" value="P:secondary metabolite biosynthetic process"/>
    <property type="evidence" value="ECO:0007669"/>
    <property type="project" value="TreeGrafter"/>
</dbReference>
<dbReference type="AlphaFoldDB" id="A0A3D8R8X8"/>
<feature type="active site" description="Proton acceptor" evidence="3">
    <location>
        <position position="593"/>
    </location>
</feature>
<keyword evidence="8" id="KW-1185">Reference proteome</keyword>
<dbReference type="InterPro" id="IPR000172">
    <property type="entry name" value="GMC_OxRdtase_N"/>
</dbReference>
<reference evidence="7 8" key="1">
    <citation type="journal article" date="2018" name="IMA Fungus">
        <title>IMA Genome-F 9: Draft genome sequence of Annulohypoxylon stygium, Aspergillus mulundensis, Berkeleyomyces basicola (syn. Thielaviopsis basicola), Ceratocystis smalleyi, two Cercospora beticola strains, Coleophoma cylindrospora, Fusarium fracticaudum, Phialophora cf. hyalina, and Morchella septimelata.</title>
        <authorList>
            <person name="Wingfield B.D."/>
            <person name="Bills G.F."/>
            <person name="Dong Y."/>
            <person name="Huang W."/>
            <person name="Nel W.J."/>
            <person name="Swalarsk-Parry B.S."/>
            <person name="Vaghefi N."/>
            <person name="Wilken P.M."/>
            <person name="An Z."/>
            <person name="de Beer Z.W."/>
            <person name="De Vos L."/>
            <person name="Chen L."/>
            <person name="Duong T.A."/>
            <person name="Gao Y."/>
            <person name="Hammerbacher A."/>
            <person name="Kikkert J.R."/>
            <person name="Li Y."/>
            <person name="Li H."/>
            <person name="Li K."/>
            <person name="Li Q."/>
            <person name="Liu X."/>
            <person name="Ma X."/>
            <person name="Naidoo K."/>
            <person name="Pethybridge S.J."/>
            <person name="Sun J."/>
            <person name="Steenkamp E.T."/>
            <person name="van der Nest M.A."/>
            <person name="van Wyk S."/>
            <person name="Wingfield M.J."/>
            <person name="Xiong C."/>
            <person name="Yue Q."/>
            <person name="Zhang X."/>
        </authorList>
    </citation>
    <scope>NUCLEOTIDE SEQUENCE [LARGE SCALE GENOMIC DNA]</scope>
    <source>
        <strain evidence="7 8">DSM 5745</strain>
    </source>
</reference>
<feature type="binding site" evidence="4">
    <location>
        <begin position="42"/>
        <end position="43"/>
    </location>
    <ligand>
        <name>FAD</name>
        <dbReference type="ChEBI" id="CHEBI:57692"/>
    </ligand>
</feature>
<dbReference type="Gene3D" id="3.50.50.60">
    <property type="entry name" value="FAD/NAD(P)-binding domain"/>
    <property type="match status" value="1"/>
</dbReference>
<protein>
    <recommendedName>
        <fullName evidence="6">Glucose-methanol-choline oxidoreductase N-terminal domain-containing protein</fullName>
    </recommendedName>
</protein>
<dbReference type="PROSITE" id="PS00624">
    <property type="entry name" value="GMC_OXRED_2"/>
    <property type="match status" value="1"/>
</dbReference>
<dbReference type="GO" id="GO:0050660">
    <property type="term" value="F:flavin adenine dinucleotide binding"/>
    <property type="evidence" value="ECO:0007669"/>
    <property type="project" value="InterPro"/>
</dbReference>
<dbReference type="GeneID" id="38118390"/>
<keyword evidence="4" id="KW-0285">Flavoprotein</keyword>
<dbReference type="RefSeq" id="XP_026601040.1">
    <property type="nucleotide sequence ID" value="XM_026750036.1"/>
</dbReference>
<evidence type="ECO:0000256" key="3">
    <source>
        <dbReference type="PIRSR" id="PIRSR000137-1"/>
    </source>
</evidence>
<feature type="binding site" evidence="4">
    <location>
        <begin position="594"/>
        <end position="595"/>
    </location>
    <ligand>
        <name>FAD</name>
        <dbReference type="ChEBI" id="CHEBI:57692"/>
    </ligand>
</feature>
<organism evidence="7 8">
    <name type="scientific">Aspergillus mulundensis</name>
    <dbReference type="NCBI Taxonomy" id="1810919"/>
    <lineage>
        <taxon>Eukaryota</taxon>
        <taxon>Fungi</taxon>
        <taxon>Dikarya</taxon>
        <taxon>Ascomycota</taxon>
        <taxon>Pezizomycotina</taxon>
        <taxon>Eurotiomycetes</taxon>
        <taxon>Eurotiomycetidae</taxon>
        <taxon>Eurotiales</taxon>
        <taxon>Aspergillaceae</taxon>
        <taxon>Aspergillus</taxon>
        <taxon>Aspergillus subgen. Nidulantes</taxon>
    </lineage>
</organism>
<dbReference type="PANTHER" id="PTHR11552:SF138">
    <property type="entry name" value="DEHYDROGENASE PKFF-RELATED"/>
    <property type="match status" value="1"/>
</dbReference>
<dbReference type="SUPFAM" id="SSF51905">
    <property type="entry name" value="FAD/NAD(P)-binding domain"/>
    <property type="match status" value="1"/>
</dbReference>
<sequence length="619" mass="67530">MFFSLPLAILSFAVLTLQVSGVHRGQPGVDATFDYVVVGAGTSGFTLASRLAEANFTVALVEAGDFYELVWPFPIIPGAVALGIGASPTSTTPIDWQFITQPVPGANNRAVHYCRHRTFGGSSAANAQIYQRPDRDSMDRWAELVNDSSWSFDSVFPFYQRTPTFHPPDNAQRPPNATADYNPDAFSPTGEPLHVSYPIDNIVFSTWMVRGMQAIGIPETQDFNSGQLLGAQWCAFTDRPSDRTRSSSEAAFMGRANNDVLLATLTLYNVTMGKRVLFDENKRATGVEVHSEDHSDVYTLHATREVVVSAGAFQSPQLLMVSGIGPADTLSRYSIPLVVDLPGVGQNMWDHLLFGPSYRVNISTNSRIPYDFVYTLEQLSLYITQRRGVFSNPGADYLAWEKIPDDLRSQFSQQTLNNLSWFPPSWPEAEYISFAIYLDSFLDPVFGQPTDGSTYAAMIGSLVSPTSRGYVTIASNNTDDLPLIQPNWLSTESDAQVAVAMYKRMRQAWSAPDGIAPIVVGEEAFPGPQVQSDAEILHAIRESVMTIFHAACTCKMGHANDSMAVLDSKGRVFGVTGLRVADASAFALLPPGHPQSTCYMVAEKIAADIINDANANGGP</sequence>
<feature type="chain" id="PRO_5017573188" description="Glucose-methanol-choline oxidoreductase N-terminal domain-containing protein" evidence="5">
    <location>
        <begin position="22"/>
        <end position="619"/>
    </location>
</feature>
<feature type="signal peptide" evidence="5">
    <location>
        <begin position="1"/>
        <end position="21"/>
    </location>
</feature>
<keyword evidence="2" id="KW-0325">Glycoprotein</keyword>
<evidence type="ECO:0000256" key="1">
    <source>
        <dbReference type="ARBA" id="ARBA00010790"/>
    </source>
</evidence>
<dbReference type="Pfam" id="PF05199">
    <property type="entry name" value="GMC_oxred_C"/>
    <property type="match status" value="1"/>
</dbReference>
<feature type="domain" description="Glucose-methanol-choline oxidoreductase N-terminal" evidence="6">
    <location>
        <begin position="311"/>
        <end position="325"/>
    </location>
</feature>
<dbReference type="EMBL" id="PVWQ01000010">
    <property type="protein sequence ID" value="RDW70509.1"/>
    <property type="molecule type" value="Genomic_DNA"/>
</dbReference>
<keyword evidence="5" id="KW-0732">Signal</keyword>
<dbReference type="GO" id="GO:0016614">
    <property type="term" value="F:oxidoreductase activity, acting on CH-OH group of donors"/>
    <property type="evidence" value="ECO:0007669"/>
    <property type="project" value="InterPro"/>
</dbReference>
<evidence type="ECO:0000256" key="4">
    <source>
        <dbReference type="PIRSR" id="PIRSR000137-2"/>
    </source>
</evidence>
<dbReference type="OrthoDB" id="269227at2759"/>
<dbReference type="Pfam" id="PF00732">
    <property type="entry name" value="GMC_oxred_N"/>
    <property type="match status" value="1"/>
</dbReference>
<evidence type="ECO:0000313" key="7">
    <source>
        <dbReference type="EMBL" id="RDW70509.1"/>
    </source>
</evidence>
<dbReference type="STRING" id="1810919.A0A3D8R8X8"/>
<dbReference type="InterPro" id="IPR007867">
    <property type="entry name" value="GMC_OxRtase_C"/>
</dbReference>
<evidence type="ECO:0000256" key="5">
    <source>
        <dbReference type="SAM" id="SignalP"/>
    </source>
</evidence>
<keyword evidence="4" id="KW-0274">FAD</keyword>
<dbReference type="PIRSF" id="PIRSF000137">
    <property type="entry name" value="Alcohol_oxidase"/>
    <property type="match status" value="1"/>
</dbReference>
<evidence type="ECO:0000256" key="2">
    <source>
        <dbReference type="ARBA" id="ARBA00023180"/>
    </source>
</evidence>
<dbReference type="Gene3D" id="3.30.560.10">
    <property type="entry name" value="Glucose Oxidase, domain 3"/>
    <property type="match status" value="1"/>
</dbReference>
<gene>
    <name evidence="7" type="ORF">DSM5745_08020</name>
</gene>
<evidence type="ECO:0000313" key="8">
    <source>
        <dbReference type="Proteomes" id="UP000256690"/>
    </source>
</evidence>